<dbReference type="GO" id="GO:0019134">
    <property type="term" value="F:glucosamine-1-phosphate N-acetyltransferase activity"/>
    <property type="evidence" value="ECO:0007669"/>
    <property type="project" value="UniProtKB-EC"/>
</dbReference>
<protein>
    <submittedName>
        <fullName evidence="8">N-acetylglucosamine-1-phosphate uridylyltransferase/acetyltransferase</fullName>
        <ecNumber evidence="8">2.7.7.23</ecNumber>
    </submittedName>
</protein>
<evidence type="ECO:0000256" key="3">
    <source>
        <dbReference type="ARBA" id="ARBA00023315"/>
    </source>
</evidence>
<dbReference type="SUPFAM" id="SSF53448">
    <property type="entry name" value="Nucleotide-diphospho-sugar transferases"/>
    <property type="match status" value="1"/>
</dbReference>
<dbReference type="EC" id="2.7.7.23" evidence="8"/>
<dbReference type="InterPro" id="IPR005835">
    <property type="entry name" value="NTP_transferase_dom"/>
</dbReference>
<evidence type="ECO:0000256" key="5">
    <source>
        <dbReference type="ARBA" id="ARBA00048493"/>
    </source>
</evidence>
<dbReference type="Pfam" id="PF00483">
    <property type="entry name" value="NTP_transferase"/>
    <property type="match status" value="1"/>
</dbReference>
<dbReference type="Gene3D" id="2.160.10.10">
    <property type="entry name" value="Hexapeptide repeat proteins"/>
    <property type="match status" value="1"/>
</dbReference>
<dbReference type="GO" id="GO:0003977">
    <property type="term" value="F:UDP-N-acetylglucosamine diphosphorylase activity"/>
    <property type="evidence" value="ECO:0007669"/>
    <property type="project" value="UniProtKB-EC"/>
</dbReference>
<feature type="domain" description="Nucleotidyl transferase" evidence="7">
    <location>
        <begin position="10"/>
        <end position="224"/>
    </location>
</feature>
<keyword evidence="2 8" id="KW-0548">Nucleotidyltransferase</keyword>
<sequence length="337" mass="36816">MSDHSPLYLVILAAGKGTRMKSDMAKVLHEVFYAPMVHHVLHATAPLQATKSIVVVGHQRESVIASLAKFSLEFVVQDHQLGTGHAVLCAKPAIDLLEGSVMILCGDTPLIRSESLKEMLAQHRSRNSILTVMTTKLENPTHYGRIISDPNDTVLSIVEEKDADYEQKKIQEINAGIYCIDTKFLFKHLKEIGTDNSQGEVYLTDIIALAVADNHPVHKFVNPAPHDVLGVNSRLELSKAHHELQLRRNRSLMAEGITMINPETIQVSPESTVGKDVILHPGVEISGHSLIESGCEIGTGVLLYNAVIGAQSTIGAYSCLNHCKIPVNSVFPPHSQS</sequence>
<dbReference type="InterPro" id="IPR029044">
    <property type="entry name" value="Nucleotide-diphossugar_trans"/>
</dbReference>
<dbReference type="OrthoDB" id="9775031at2"/>
<proteinExistence type="predicted"/>
<dbReference type="PATRIC" id="fig|1167006.5.peg.2087"/>
<keyword evidence="3" id="KW-0012">Acyltransferase</keyword>
<evidence type="ECO:0000259" key="7">
    <source>
        <dbReference type="Pfam" id="PF00483"/>
    </source>
</evidence>
<dbReference type="AlphaFoldDB" id="M1P4Q5"/>
<reference evidence="9" key="1">
    <citation type="journal article" date="2013" name="Stand. Genomic Sci.">
        <title>Complete genome sequence of Desulfocapsa sulfexigens, a marine deltaproteobacterium specialized in disproportionating inorganic sulfur compounds.</title>
        <authorList>
            <person name="Finster K.W."/>
            <person name="Kjeldsen K.U."/>
            <person name="Kube M."/>
            <person name="Reinhardt R."/>
            <person name="Mussmann M."/>
            <person name="Amann R."/>
            <person name="Schreiber L."/>
        </authorList>
    </citation>
    <scope>NUCLEOTIDE SEQUENCE [LARGE SCALE GENOMIC DNA]</scope>
    <source>
        <strain evidence="9">DSM 10523 / SB164P1</strain>
    </source>
</reference>
<dbReference type="eggNOG" id="COG1207">
    <property type="taxonomic scope" value="Bacteria"/>
</dbReference>
<dbReference type="InterPro" id="IPR050065">
    <property type="entry name" value="GlmU-like"/>
</dbReference>
<dbReference type="EMBL" id="CP003985">
    <property type="protein sequence ID" value="AGF78453.1"/>
    <property type="molecule type" value="Genomic_DNA"/>
</dbReference>
<comment type="catalytic activity">
    <reaction evidence="4">
        <text>alpha-D-glucosamine 1-phosphate + acetyl-CoA = N-acetyl-alpha-D-glucosamine 1-phosphate + CoA + H(+)</text>
        <dbReference type="Rhea" id="RHEA:13725"/>
        <dbReference type="ChEBI" id="CHEBI:15378"/>
        <dbReference type="ChEBI" id="CHEBI:57287"/>
        <dbReference type="ChEBI" id="CHEBI:57288"/>
        <dbReference type="ChEBI" id="CHEBI:57776"/>
        <dbReference type="ChEBI" id="CHEBI:58516"/>
        <dbReference type="EC" id="2.3.1.157"/>
    </reaction>
</comment>
<organism evidence="8 9">
    <name type="scientific">Desulfocapsa sulfexigens (strain DSM 10523 / SB164P1)</name>
    <dbReference type="NCBI Taxonomy" id="1167006"/>
    <lineage>
        <taxon>Bacteria</taxon>
        <taxon>Pseudomonadati</taxon>
        <taxon>Thermodesulfobacteriota</taxon>
        <taxon>Desulfobulbia</taxon>
        <taxon>Desulfobulbales</taxon>
        <taxon>Desulfocapsaceae</taxon>
        <taxon>Desulfocapsa</taxon>
    </lineage>
</organism>
<dbReference type="Gene3D" id="3.90.550.10">
    <property type="entry name" value="Spore Coat Polysaccharide Biosynthesis Protein SpsA, Chain A"/>
    <property type="match status" value="1"/>
</dbReference>
<name>M1P4Q5_DESSD</name>
<evidence type="ECO:0000256" key="2">
    <source>
        <dbReference type="ARBA" id="ARBA00022695"/>
    </source>
</evidence>
<evidence type="ECO:0000256" key="1">
    <source>
        <dbReference type="ARBA" id="ARBA00022679"/>
    </source>
</evidence>
<dbReference type="HOGENOM" id="CLU_029499_15_0_7"/>
<evidence type="ECO:0000256" key="6">
    <source>
        <dbReference type="ARBA" id="ARBA00049628"/>
    </source>
</evidence>
<evidence type="ECO:0000256" key="4">
    <source>
        <dbReference type="ARBA" id="ARBA00048247"/>
    </source>
</evidence>
<dbReference type="PANTHER" id="PTHR43584">
    <property type="entry name" value="NUCLEOTIDYL TRANSFERASE"/>
    <property type="match status" value="1"/>
</dbReference>
<dbReference type="STRING" id="1167006.UWK_01896"/>
<dbReference type="Proteomes" id="UP000011721">
    <property type="component" value="Chromosome"/>
</dbReference>
<dbReference type="CDD" id="cd02540">
    <property type="entry name" value="GT2_GlmU_N_bac"/>
    <property type="match status" value="1"/>
</dbReference>
<dbReference type="RefSeq" id="WP_015404144.1">
    <property type="nucleotide sequence ID" value="NC_020304.1"/>
</dbReference>
<dbReference type="PANTHER" id="PTHR43584:SF3">
    <property type="entry name" value="BIFUNCTIONAL PROTEIN GLMU"/>
    <property type="match status" value="1"/>
</dbReference>
<evidence type="ECO:0000313" key="9">
    <source>
        <dbReference type="Proteomes" id="UP000011721"/>
    </source>
</evidence>
<keyword evidence="1 8" id="KW-0808">Transferase</keyword>
<keyword evidence="9" id="KW-1185">Reference proteome</keyword>
<accession>M1P4Q5</accession>
<comment type="catalytic activity">
    <reaction evidence="5">
        <text>N-acetyl-alpha-D-glucosamine 1-phosphate + UTP + H(+) = UDP-N-acetyl-alpha-D-glucosamine + diphosphate</text>
        <dbReference type="Rhea" id="RHEA:13509"/>
        <dbReference type="ChEBI" id="CHEBI:15378"/>
        <dbReference type="ChEBI" id="CHEBI:33019"/>
        <dbReference type="ChEBI" id="CHEBI:46398"/>
        <dbReference type="ChEBI" id="CHEBI:57705"/>
        <dbReference type="ChEBI" id="CHEBI:57776"/>
        <dbReference type="EC" id="2.7.7.23"/>
    </reaction>
</comment>
<dbReference type="KEGG" id="dsf:UWK_01896"/>
<evidence type="ECO:0000313" key="8">
    <source>
        <dbReference type="EMBL" id="AGF78453.1"/>
    </source>
</evidence>
<comment type="function">
    <text evidence="6">Catalyzes the last two sequential reactions in the de novo biosynthetic pathway for UDP-N-acetylglucosamine (UDP-GlcNAc). The C-terminal domain catalyzes the transfer of acetyl group from acetyl coenzyme A to glucosamine-1-phosphate (GlcN-1-P) to produce N-acetylglucosamine-1-phosphate (GlcNAc-1-P), which is converted into UDP-GlcNAc by the transfer of uridine 5-monophosphate (from uridine 5-triphosphate), a reaction catalyzed by the N-terminal domain.</text>
</comment>
<gene>
    <name evidence="8" type="ordered locus">UWK_01896</name>
</gene>